<feature type="compositionally biased region" description="Pro residues" evidence="2">
    <location>
        <begin position="560"/>
        <end position="575"/>
    </location>
</feature>
<dbReference type="InterPro" id="IPR003615">
    <property type="entry name" value="HNH_nuc"/>
</dbReference>
<evidence type="ECO:0000313" key="4">
    <source>
        <dbReference type="EMBL" id="XDP45695.1"/>
    </source>
</evidence>
<dbReference type="GO" id="GO:0004519">
    <property type="term" value="F:endonuclease activity"/>
    <property type="evidence" value="ECO:0007669"/>
    <property type="project" value="InterPro"/>
</dbReference>
<evidence type="ECO:0000256" key="1">
    <source>
        <dbReference type="ARBA" id="ARBA00023450"/>
    </source>
</evidence>
<evidence type="ECO:0000259" key="3">
    <source>
        <dbReference type="SMART" id="SM00507"/>
    </source>
</evidence>
<dbReference type="RefSeq" id="WP_369046170.1">
    <property type="nucleotide sequence ID" value="NZ_CP163302.1"/>
</dbReference>
<dbReference type="InterPro" id="IPR003870">
    <property type="entry name" value="DUF222"/>
</dbReference>
<dbReference type="CDD" id="cd00085">
    <property type="entry name" value="HNHc"/>
    <property type="match status" value="1"/>
</dbReference>
<proteinExistence type="inferred from homology"/>
<sequence>MTAPASTLERSPAEPFSFVSRDRDSVHGALWIDPSTLGTPEGTARALKALADFDAYSAAMKALLVNLIGQQIAEEPLEGRGGQPTRLGGELAHAATVSEVALLQNTSEAVAARNVNFSDRLVDTHPAVHEALFAGDITESHAKIIVEQAATLPDEAAEAFGVEALSRLHTRKGHRRTPGELRGVIRALRERLHPESIAKRRVRAQADRRVWFQPEEDGMCTLTALLPSEVGFAAYKRLDAIAQAAHGAEGEYRTKPQLRADALAQALLETQARIETASNRQTASNPAADPTTAEAVSGGSEGGLREGGGCPAPVRIPEGLDDLVKAEIVVHIPVATLLGASDDVAELEGFGVIDAQTARELAAAAPTWQRLLTDEDDVPVRLGRTAYRPPEGLRRFVRYRDGVCVVPGCTCAARRTEIDHTIEWQDGGTSDADNLALLCPKHHALKSLALFTLRRTADQANSRRTDQANSAAPMSGELVWKTLLGFEHAAGPLERDHILSPRTVELPSPPEASSLPESSSLPEASRTTEAKSSVASARAGATPAITPPEAALTPDEDLPEPLPPPVLPPVLPPPF</sequence>
<organism evidence="4">
    <name type="scientific">Sinomonas puerhi</name>
    <dbReference type="NCBI Taxonomy" id="3238584"/>
    <lineage>
        <taxon>Bacteria</taxon>
        <taxon>Bacillati</taxon>
        <taxon>Actinomycetota</taxon>
        <taxon>Actinomycetes</taxon>
        <taxon>Micrococcales</taxon>
        <taxon>Micrococcaceae</taxon>
        <taxon>Sinomonas</taxon>
    </lineage>
</organism>
<feature type="compositionally biased region" description="Low complexity" evidence="2">
    <location>
        <begin position="511"/>
        <end position="525"/>
    </location>
</feature>
<feature type="compositionally biased region" description="Polar residues" evidence="2">
    <location>
        <begin position="276"/>
        <end position="285"/>
    </location>
</feature>
<reference evidence="4" key="1">
    <citation type="submission" date="2024-07" db="EMBL/GenBank/DDBJ databases">
        <authorList>
            <person name="fu j."/>
        </authorList>
    </citation>
    <scope>NUCLEOTIDE SEQUENCE</scope>
    <source>
        <strain evidence="4">P10A9</strain>
    </source>
</reference>
<dbReference type="Gene3D" id="1.10.30.50">
    <property type="match status" value="1"/>
</dbReference>
<comment type="similarity">
    <text evidence="1">Belongs to the Rv1128c/1148c/1588c/1702c/1945/3466 family.</text>
</comment>
<feature type="region of interest" description="Disordered" evidence="2">
    <location>
        <begin position="276"/>
        <end position="312"/>
    </location>
</feature>
<gene>
    <name evidence="4" type="ORF">AB5L97_01335</name>
</gene>
<dbReference type="AlphaFoldDB" id="A0AB39L3T5"/>
<dbReference type="InterPro" id="IPR002711">
    <property type="entry name" value="HNH"/>
</dbReference>
<dbReference type="GO" id="GO:0008270">
    <property type="term" value="F:zinc ion binding"/>
    <property type="evidence" value="ECO:0007669"/>
    <property type="project" value="InterPro"/>
</dbReference>
<dbReference type="Pfam" id="PF02720">
    <property type="entry name" value="DUF222"/>
    <property type="match status" value="1"/>
</dbReference>
<protein>
    <submittedName>
        <fullName evidence="4">DUF222 domain-containing protein</fullName>
    </submittedName>
</protein>
<evidence type="ECO:0000256" key="2">
    <source>
        <dbReference type="SAM" id="MobiDB-lite"/>
    </source>
</evidence>
<dbReference type="EMBL" id="CP163302">
    <property type="protein sequence ID" value="XDP45695.1"/>
    <property type="molecule type" value="Genomic_DNA"/>
</dbReference>
<feature type="compositionally biased region" description="Gly residues" evidence="2">
    <location>
        <begin position="299"/>
        <end position="310"/>
    </location>
</feature>
<name>A0AB39L3T5_9MICC</name>
<feature type="region of interest" description="Disordered" evidence="2">
    <location>
        <begin position="503"/>
        <end position="575"/>
    </location>
</feature>
<dbReference type="Pfam" id="PF01844">
    <property type="entry name" value="HNH"/>
    <property type="match status" value="1"/>
</dbReference>
<dbReference type="SMART" id="SM00507">
    <property type="entry name" value="HNHc"/>
    <property type="match status" value="1"/>
</dbReference>
<feature type="domain" description="HNH nuclease" evidence="3">
    <location>
        <begin position="392"/>
        <end position="444"/>
    </location>
</feature>
<accession>A0AB39L3T5</accession>
<dbReference type="KEGG" id="spue:AB5L97_01335"/>
<dbReference type="GO" id="GO:0003676">
    <property type="term" value="F:nucleic acid binding"/>
    <property type="evidence" value="ECO:0007669"/>
    <property type="project" value="InterPro"/>
</dbReference>